<accession>A0A1W0AUA0</accession>
<comment type="caution">
    <text evidence="2">The sequence shown here is derived from an EMBL/GenBank/DDBJ whole genome shotgun (WGS) entry which is preliminary data.</text>
</comment>
<evidence type="ECO:0000313" key="2">
    <source>
        <dbReference type="EMBL" id="ONM48199.1"/>
    </source>
</evidence>
<keyword evidence="1" id="KW-1133">Transmembrane helix</keyword>
<feature type="transmembrane region" description="Helical" evidence="1">
    <location>
        <begin position="76"/>
        <end position="94"/>
    </location>
</feature>
<feature type="transmembrane region" description="Helical" evidence="1">
    <location>
        <begin position="115"/>
        <end position="138"/>
    </location>
</feature>
<name>A0A1W0AUA0_9NOCA</name>
<evidence type="ECO:0000313" key="3">
    <source>
        <dbReference type="Proteomes" id="UP000188836"/>
    </source>
</evidence>
<gene>
    <name evidence="2" type="ORF">B0T46_14580</name>
</gene>
<feature type="transmembrane region" description="Helical" evidence="1">
    <location>
        <begin position="6"/>
        <end position="29"/>
    </location>
</feature>
<keyword evidence="1" id="KW-0472">Membrane</keyword>
<dbReference type="STRING" id="1538463.B0T36_16805"/>
<dbReference type="EMBL" id="MUMY01000011">
    <property type="protein sequence ID" value="ONM48199.1"/>
    <property type="molecule type" value="Genomic_DNA"/>
</dbReference>
<dbReference type="AlphaFoldDB" id="A0A1W0AUA0"/>
<keyword evidence="1" id="KW-0812">Transmembrane</keyword>
<sequence length="140" mass="15125">MVVHTETAVVLFSAGLIFLWALILGVWKWQAMTTSPDGLAHPYVDIAHRAALLYAFATGLIAAFVELSGWPSAVDFTAAAVMILLFVVTIANYVRLGASRETDNQMRNPPPQMRFVLAALIIGEIGGFSVLLTGFAIAQF</sequence>
<reference evidence="2 3" key="1">
    <citation type="journal article" date="2016" name="Antonie Van Leeuwenhoek">
        <title>Nocardia donostiensis sp. nov., isolated from human respiratory specimens.</title>
        <authorList>
            <person name="Ercibengoa M."/>
            <person name="Bell M."/>
            <person name="Marimon J.M."/>
            <person name="Humrighouse B."/>
            <person name="Klenk H.P."/>
            <person name="Potter G."/>
            <person name="Perez-Trallero E."/>
        </authorList>
    </citation>
    <scope>NUCLEOTIDE SEQUENCE [LARGE SCALE GENOMIC DNA]</scope>
    <source>
        <strain evidence="2 3">X1655</strain>
    </source>
</reference>
<dbReference type="RefSeq" id="WP_077117358.1">
    <property type="nucleotide sequence ID" value="NZ_LOKT01000011.1"/>
</dbReference>
<dbReference type="OrthoDB" id="345818at2"/>
<evidence type="ECO:0008006" key="4">
    <source>
        <dbReference type="Google" id="ProtNLM"/>
    </source>
</evidence>
<proteinExistence type="predicted"/>
<protein>
    <recommendedName>
        <fullName evidence="4">Integral membrane protein</fullName>
    </recommendedName>
</protein>
<keyword evidence="3" id="KW-1185">Reference proteome</keyword>
<feature type="transmembrane region" description="Helical" evidence="1">
    <location>
        <begin position="50"/>
        <end position="70"/>
    </location>
</feature>
<dbReference type="Proteomes" id="UP000188836">
    <property type="component" value="Unassembled WGS sequence"/>
</dbReference>
<organism evidence="2 3">
    <name type="scientific">Nocardia donostiensis</name>
    <dbReference type="NCBI Taxonomy" id="1538463"/>
    <lineage>
        <taxon>Bacteria</taxon>
        <taxon>Bacillati</taxon>
        <taxon>Actinomycetota</taxon>
        <taxon>Actinomycetes</taxon>
        <taxon>Mycobacteriales</taxon>
        <taxon>Nocardiaceae</taxon>
        <taxon>Nocardia</taxon>
    </lineage>
</organism>
<evidence type="ECO:0000256" key="1">
    <source>
        <dbReference type="SAM" id="Phobius"/>
    </source>
</evidence>